<dbReference type="EMBL" id="JADIMB010000126">
    <property type="protein sequence ID" value="MBO8471820.1"/>
    <property type="molecule type" value="Genomic_DNA"/>
</dbReference>
<evidence type="ECO:0000313" key="2">
    <source>
        <dbReference type="EMBL" id="MBO8471820.1"/>
    </source>
</evidence>
<accession>A0A9D9IGJ5</accession>
<sequence length="99" mass="11251">MDLNFWGLVVGLATFFIIGVFHPIVIKAEYHFGKKCWWAFLVAGILFAAVSLLVKDIIGSTVIGVISFSCFWSILELFEQEKRVEKGWFPANPKRTGRK</sequence>
<name>A0A9D9IGJ5_9BACT</name>
<evidence type="ECO:0000256" key="1">
    <source>
        <dbReference type="SAM" id="Phobius"/>
    </source>
</evidence>
<reference evidence="2" key="2">
    <citation type="journal article" date="2021" name="PeerJ">
        <title>Extensive microbial diversity within the chicken gut microbiome revealed by metagenomics and culture.</title>
        <authorList>
            <person name="Gilroy R."/>
            <person name="Ravi A."/>
            <person name="Getino M."/>
            <person name="Pursley I."/>
            <person name="Horton D.L."/>
            <person name="Alikhan N.F."/>
            <person name="Baker D."/>
            <person name="Gharbi K."/>
            <person name="Hall N."/>
            <person name="Watson M."/>
            <person name="Adriaenssens E.M."/>
            <person name="Foster-Nyarko E."/>
            <person name="Jarju S."/>
            <person name="Secka A."/>
            <person name="Antonio M."/>
            <person name="Oren A."/>
            <person name="Chaudhuri R.R."/>
            <person name="La Ragione R."/>
            <person name="Hildebrand F."/>
            <person name="Pallen M.J."/>
        </authorList>
    </citation>
    <scope>NUCLEOTIDE SEQUENCE</scope>
    <source>
        <strain evidence="2">B2-22910</strain>
    </source>
</reference>
<reference evidence="2" key="1">
    <citation type="submission" date="2020-10" db="EMBL/GenBank/DDBJ databases">
        <authorList>
            <person name="Gilroy R."/>
        </authorList>
    </citation>
    <scope>NUCLEOTIDE SEQUENCE</scope>
    <source>
        <strain evidence="2">B2-22910</strain>
    </source>
</reference>
<dbReference type="AlphaFoldDB" id="A0A9D9IGJ5"/>
<organism evidence="2 3">
    <name type="scientific">Candidatus Cryptobacteroides faecavium</name>
    <dbReference type="NCBI Taxonomy" id="2840762"/>
    <lineage>
        <taxon>Bacteria</taxon>
        <taxon>Pseudomonadati</taxon>
        <taxon>Bacteroidota</taxon>
        <taxon>Bacteroidia</taxon>
        <taxon>Bacteroidales</taxon>
        <taxon>Candidatus Cryptobacteroides</taxon>
    </lineage>
</organism>
<protein>
    <submittedName>
        <fullName evidence="2">DUF4491 family protein</fullName>
    </submittedName>
</protein>
<keyword evidence="1" id="KW-0472">Membrane</keyword>
<dbReference type="Proteomes" id="UP000823603">
    <property type="component" value="Unassembled WGS sequence"/>
</dbReference>
<feature type="transmembrane region" description="Helical" evidence="1">
    <location>
        <begin position="37"/>
        <end position="54"/>
    </location>
</feature>
<proteinExistence type="predicted"/>
<evidence type="ECO:0000313" key="3">
    <source>
        <dbReference type="Proteomes" id="UP000823603"/>
    </source>
</evidence>
<dbReference type="Pfam" id="PF14898">
    <property type="entry name" value="DUF4491"/>
    <property type="match status" value="1"/>
</dbReference>
<gene>
    <name evidence="2" type="ORF">IAB82_08515</name>
</gene>
<feature type="transmembrane region" description="Helical" evidence="1">
    <location>
        <begin position="6"/>
        <end position="25"/>
    </location>
</feature>
<keyword evidence="1" id="KW-0812">Transmembrane</keyword>
<feature type="transmembrane region" description="Helical" evidence="1">
    <location>
        <begin position="60"/>
        <end position="78"/>
    </location>
</feature>
<dbReference type="InterPro" id="IPR027890">
    <property type="entry name" value="DUF4491"/>
</dbReference>
<keyword evidence="1" id="KW-1133">Transmembrane helix</keyword>
<comment type="caution">
    <text evidence="2">The sequence shown here is derived from an EMBL/GenBank/DDBJ whole genome shotgun (WGS) entry which is preliminary data.</text>
</comment>